<reference evidence="5" key="2">
    <citation type="journal article" date="2021" name="PeerJ">
        <title>Extensive microbial diversity within the chicken gut microbiome revealed by metagenomics and culture.</title>
        <authorList>
            <person name="Gilroy R."/>
            <person name="Ravi A."/>
            <person name="Getino M."/>
            <person name="Pursley I."/>
            <person name="Horton D.L."/>
            <person name="Alikhan N.F."/>
            <person name="Baker D."/>
            <person name="Gharbi K."/>
            <person name="Hall N."/>
            <person name="Watson M."/>
            <person name="Adriaenssens E.M."/>
            <person name="Foster-Nyarko E."/>
            <person name="Jarju S."/>
            <person name="Secka A."/>
            <person name="Antonio M."/>
            <person name="Oren A."/>
            <person name="Chaudhuri R.R."/>
            <person name="La Ragione R."/>
            <person name="Hildebrand F."/>
            <person name="Pallen M.J."/>
        </authorList>
    </citation>
    <scope>NUCLEOTIDE SEQUENCE</scope>
    <source>
        <strain evidence="5">1063</strain>
    </source>
</reference>
<evidence type="ECO:0000313" key="5">
    <source>
        <dbReference type="EMBL" id="HIU21408.1"/>
    </source>
</evidence>
<keyword evidence="3" id="KW-0804">Transcription</keyword>
<dbReference type="SUPFAM" id="SSF46785">
    <property type="entry name" value="Winged helix' DNA-binding domain"/>
    <property type="match status" value="1"/>
</dbReference>
<gene>
    <name evidence="5" type="ORF">IAD51_04160</name>
</gene>
<dbReference type="EMBL" id="DVMN01000073">
    <property type="protein sequence ID" value="HIU21408.1"/>
    <property type="molecule type" value="Genomic_DNA"/>
</dbReference>
<evidence type="ECO:0000256" key="1">
    <source>
        <dbReference type="ARBA" id="ARBA00023015"/>
    </source>
</evidence>
<dbReference type="NCBIfam" id="NF033788">
    <property type="entry name" value="HTH_metalloreg"/>
    <property type="match status" value="1"/>
</dbReference>
<dbReference type="Pfam" id="PF01022">
    <property type="entry name" value="HTH_5"/>
    <property type="match status" value="1"/>
</dbReference>
<keyword evidence="2" id="KW-0238">DNA-binding</keyword>
<dbReference type="InterPro" id="IPR036390">
    <property type="entry name" value="WH_DNA-bd_sf"/>
</dbReference>
<proteinExistence type="predicted"/>
<evidence type="ECO:0000313" key="6">
    <source>
        <dbReference type="Proteomes" id="UP000824088"/>
    </source>
</evidence>
<comment type="caution">
    <text evidence="5">The sequence shown here is derived from an EMBL/GenBank/DDBJ whole genome shotgun (WGS) entry which is preliminary data.</text>
</comment>
<dbReference type="CDD" id="cd00090">
    <property type="entry name" value="HTH_ARSR"/>
    <property type="match status" value="1"/>
</dbReference>
<protein>
    <submittedName>
        <fullName evidence="5">Winged helix-turn-helix transcriptional regulator</fullName>
    </submittedName>
</protein>
<name>A0A9D1HTG2_9FIRM</name>
<reference evidence="5" key="1">
    <citation type="submission" date="2020-10" db="EMBL/GenBank/DDBJ databases">
        <authorList>
            <person name="Gilroy R."/>
        </authorList>
    </citation>
    <scope>NUCLEOTIDE SEQUENCE</scope>
    <source>
        <strain evidence="5">1063</strain>
    </source>
</reference>
<dbReference type="InterPro" id="IPR051011">
    <property type="entry name" value="Metal_resp_trans_reg"/>
</dbReference>
<accession>A0A9D1HTG2</accession>
<evidence type="ECO:0000259" key="4">
    <source>
        <dbReference type="PROSITE" id="PS50987"/>
    </source>
</evidence>
<dbReference type="PROSITE" id="PS50987">
    <property type="entry name" value="HTH_ARSR_2"/>
    <property type="match status" value="1"/>
</dbReference>
<evidence type="ECO:0000256" key="3">
    <source>
        <dbReference type="ARBA" id="ARBA00023163"/>
    </source>
</evidence>
<dbReference type="Proteomes" id="UP000824088">
    <property type="component" value="Unassembled WGS sequence"/>
</dbReference>
<dbReference type="InterPro" id="IPR011991">
    <property type="entry name" value="ArsR-like_HTH"/>
</dbReference>
<sequence>MAYHLCTIHPDTVDRVAAAMESEETLNKMSAFLKVVADPTRLKIVNALLIGELCVCDLAKLLGMEHSAVSHQLAVLRKSAVVTVRQEGKVKYYSLSDNHINTVFNVTLTHVNE</sequence>
<feature type="domain" description="HTH arsR-type" evidence="4">
    <location>
        <begin position="21"/>
        <end position="113"/>
    </location>
</feature>
<dbReference type="InterPro" id="IPR001845">
    <property type="entry name" value="HTH_ArsR_DNA-bd_dom"/>
</dbReference>
<dbReference type="GO" id="GO:0003677">
    <property type="term" value="F:DNA binding"/>
    <property type="evidence" value="ECO:0007669"/>
    <property type="project" value="UniProtKB-KW"/>
</dbReference>
<dbReference type="InterPro" id="IPR036388">
    <property type="entry name" value="WH-like_DNA-bd_sf"/>
</dbReference>
<dbReference type="GO" id="GO:0003700">
    <property type="term" value="F:DNA-binding transcription factor activity"/>
    <property type="evidence" value="ECO:0007669"/>
    <property type="project" value="InterPro"/>
</dbReference>
<evidence type="ECO:0000256" key="2">
    <source>
        <dbReference type="ARBA" id="ARBA00023125"/>
    </source>
</evidence>
<keyword evidence="1" id="KW-0805">Transcription regulation</keyword>
<organism evidence="5 6">
    <name type="scientific">Candidatus Limadaptatus stercorigallinarum</name>
    <dbReference type="NCBI Taxonomy" id="2840845"/>
    <lineage>
        <taxon>Bacteria</taxon>
        <taxon>Bacillati</taxon>
        <taxon>Bacillota</taxon>
        <taxon>Clostridia</taxon>
        <taxon>Eubacteriales</taxon>
        <taxon>Candidatus Limadaptatus</taxon>
    </lineage>
</organism>
<dbReference type="AlphaFoldDB" id="A0A9D1HTG2"/>
<dbReference type="Gene3D" id="1.10.10.10">
    <property type="entry name" value="Winged helix-like DNA-binding domain superfamily/Winged helix DNA-binding domain"/>
    <property type="match status" value="1"/>
</dbReference>
<dbReference type="PRINTS" id="PR00778">
    <property type="entry name" value="HTHARSR"/>
</dbReference>
<dbReference type="PANTHER" id="PTHR43132:SF6">
    <property type="entry name" value="HTH-TYPE TRANSCRIPTIONAL REPRESSOR CZRA"/>
    <property type="match status" value="1"/>
</dbReference>
<dbReference type="PANTHER" id="PTHR43132">
    <property type="entry name" value="ARSENICAL RESISTANCE OPERON REPRESSOR ARSR-RELATED"/>
    <property type="match status" value="1"/>
</dbReference>
<dbReference type="SMART" id="SM00418">
    <property type="entry name" value="HTH_ARSR"/>
    <property type="match status" value="1"/>
</dbReference>